<reference evidence="1 2" key="1">
    <citation type="journal article" date="2021" name="Elife">
        <title>Chloroplast acquisition without the gene transfer in kleptoplastic sea slugs, Plakobranchus ocellatus.</title>
        <authorList>
            <person name="Maeda T."/>
            <person name="Takahashi S."/>
            <person name="Yoshida T."/>
            <person name="Shimamura S."/>
            <person name="Takaki Y."/>
            <person name="Nagai Y."/>
            <person name="Toyoda A."/>
            <person name="Suzuki Y."/>
            <person name="Arimoto A."/>
            <person name="Ishii H."/>
            <person name="Satoh N."/>
            <person name="Nishiyama T."/>
            <person name="Hasebe M."/>
            <person name="Maruyama T."/>
            <person name="Minagawa J."/>
            <person name="Obokata J."/>
            <person name="Shigenobu S."/>
        </authorList>
    </citation>
    <scope>NUCLEOTIDE SEQUENCE [LARGE SCALE GENOMIC DNA]</scope>
</reference>
<sequence>MEYRDFNKGYALFVFDLTPSILDGDQVELIRSGSVRLELKFADALSSPIHVMSTNTHRFHIMMGQEIVTVLQNDPVAKYVFRDQLLGFGDAIILGNVIILCARCRYGEMKVLQFIKKDDEVGQPNRIKVQLNVRRQ</sequence>
<organism evidence="1 2">
    <name type="scientific">Plakobranchus ocellatus</name>
    <dbReference type="NCBI Taxonomy" id="259542"/>
    <lineage>
        <taxon>Eukaryota</taxon>
        <taxon>Metazoa</taxon>
        <taxon>Spiralia</taxon>
        <taxon>Lophotrochozoa</taxon>
        <taxon>Mollusca</taxon>
        <taxon>Gastropoda</taxon>
        <taxon>Heterobranchia</taxon>
        <taxon>Euthyneura</taxon>
        <taxon>Panpulmonata</taxon>
        <taxon>Sacoglossa</taxon>
        <taxon>Placobranchoidea</taxon>
        <taxon>Plakobranchidae</taxon>
        <taxon>Plakobranchus</taxon>
    </lineage>
</organism>
<comment type="caution">
    <text evidence="1">The sequence shown here is derived from an EMBL/GenBank/DDBJ whole genome shotgun (WGS) entry which is preliminary data.</text>
</comment>
<dbReference type="EMBL" id="BLXT01001278">
    <property type="protein sequence ID" value="GFN84140.1"/>
    <property type="molecule type" value="Genomic_DNA"/>
</dbReference>
<dbReference type="Proteomes" id="UP000735302">
    <property type="component" value="Unassembled WGS sequence"/>
</dbReference>
<protein>
    <submittedName>
        <fullName evidence="1">Uncharacterized protein</fullName>
    </submittedName>
</protein>
<accession>A0AAV3YA55</accession>
<evidence type="ECO:0000313" key="1">
    <source>
        <dbReference type="EMBL" id="GFN84140.1"/>
    </source>
</evidence>
<evidence type="ECO:0000313" key="2">
    <source>
        <dbReference type="Proteomes" id="UP000735302"/>
    </source>
</evidence>
<dbReference type="AlphaFoldDB" id="A0AAV3YA55"/>
<name>A0AAV3YA55_9GAST</name>
<gene>
    <name evidence="1" type="ORF">PoB_001064600</name>
</gene>
<proteinExistence type="predicted"/>
<keyword evidence="2" id="KW-1185">Reference proteome</keyword>